<protein>
    <submittedName>
        <fullName evidence="2">Polysaccharide deacetylase family protein, PEP-CTERM locus subfamily</fullName>
    </submittedName>
</protein>
<name>A0A173VZF4_PARDI</name>
<dbReference type="PANTHER" id="PTHR10587">
    <property type="entry name" value="GLYCOSYL TRANSFERASE-RELATED"/>
    <property type="match status" value="1"/>
</dbReference>
<dbReference type="CDD" id="cd10941">
    <property type="entry name" value="CE4_PuuE_HpPgdA_like_2"/>
    <property type="match status" value="1"/>
</dbReference>
<dbReference type="SUPFAM" id="SSF88713">
    <property type="entry name" value="Glycoside hydrolase/deacetylase"/>
    <property type="match status" value="1"/>
</dbReference>
<dbReference type="InterPro" id="IPR002509">
    <property type="entry name" value="NODB_dom"/>
</dbReference>
<reference evidence="2 3" key="1">
    <citation type="submission" date="2015-09" db="EMBL/GenBank/DDBJ databases">
        <authorList>
            <consortium name="Pathogen Informatics"/>
        </authorList>
    </citation>
    <scope>NUCLEOTIDE SEQUENCE [LARGE SCALE GENOMIC DNA]</scope>
    <source>
        <strain evidence="2 3">2789STDY5608872</strain>
    </source>
</reference>
<accession>A0A173VZF4</accession>
<dbReference type="Pfam" id="PF01522">
    <property type="entry name" value="Polysacc_deac_1"/>
    <property type="match status" value="1"/>
</dbReference>
<dbReference type="InterPro" id="IPR045235">
    <property type="entry name" value="PuuE_HpPgdA-like"/>
</dbReference>
<feature type="domain" description="NodB homology" evidence="1">
    <location>
        <begin position="21"/>
        <end position="109"/>
    </location>
</feature>
<sequence length="265" mass="30658">MILLSFDIEEFDAPLEHGVELPFEEQMRTSVEGTRKILACLARHRVKATFFCTANFALHAKDLILDIQKGGHEIASHGFYHSSFETADLRKSKEALEELTGQPVNGFRMARMMPVEEEEIHKAGYLYNSSLNPTCIPGRYNHLGQPRTYFMKAGVLQLPASVTPIVRFPLFWLAYHNLPASLYRKLALWTWKEDGYFLTYFHPWEFTSLSDRKELKLPFIMINHSGCGMERRLDALIRFFKDKRAPFGTYTQFSQEILSKSHGQE</sequence>
<evidence type="ECO:0000313" key="3">
    <source>
        <dbReference type="Proteomes" id="UP000095591"/>
    </source>
</evidence>
<dbReference type="Proteomes" id="UP000095591">
    <property type="component" value="Unassembled WGS sequence"/>
</dbReference>
<dbReference type="InterPro" id="IPR011330">
    <property type="entry name" value="Glyco_hydro/deAcase_b/a-brl"/>
</dbReference>
<dbReference type="InterPro" id="IPR050248">
    <property type="entry name" value="Polysacc_deacetylase_ArnD"/>
</dbReference>
<evidence type="ECO:0000259" key="1">
    <source>
        <dbReference type="Pfam" id="PF01522"/>
    </source>
</evidence>
<dbReference type="Gene3D" id="3.20.20.370">
    <property type="entry name" value="Glycoside hydrolase/deacetylase"/>
    <property type="match status" value="1"/>
</dbReference>
<dbReference type="RefSeq" id="WP_044544606.1">
    <property type="nucleotide sequence ID" value="NZ_CDRH01000025.1"/>
</dbReference>
<evidence type="ECO:0000313" key="2">
    <source>
        <dbReference type="EMBL" id="CUN31348.1"/>
    </source>
</evidence>
<dbReference type="GO" id="GO:0005975">
    <property type="term" value="P:carbohydrate metabolic process"/>
    <property type="evidence" value="ECO:0007669"/>
    <property type="project" value="InterPro"/>
</dbReference>
<gene>
    <name evidence="2" type="ORF">ERS852429_03715</name>
</gene>
<dbReference type="EMBL" id="CYXP01000010">
    <property type="protein sequence ID" value="CUN31348.1"/>
    <property type="molecule type" value="Genomic_DNA"/>
</dbReference>
<dbReference type="GO" id="GO:0016810">
    <property type="term" value="F:hydrolase activity, acting on carbon-nitrogen (but not peptide) bonds"/>
    <property type="evidence" value="ECO:0007669"/>
    <property type="project" value="InterPro"/>
</dbReference>
<proteinExistence type="predicted"/>
<organism evidence="2 3">
    <name type="scientific">Parabacteroides distasonis</name>
    <dbReference type="NCBI Taxonomy" id="823"/>
    <lineage>
        <taxon>Bacteria</taxon>
        <taxon>Pseudomonadati</taxon>
        <taxon>Bacteroidota</taxon>
        <taxon>Bacteroidia</taxon>
        <taxon>Bacteroidales</taxon>
        <taxon>Tannerellaceae</taxon>
        <taxon>Parabacteroides</taxon>
    </lineage>
</organism>
<dbReference type="AlphaFoldDB" id="A0A173VZF4"/>
<dbReference type="PANTHER" id="PTHR10587:SF137">
    <property type="entry name" value="4-DEOXY-4-FORMAMIDO-L-ARABINOSE-PHOSPHOUNDECAPRENOL DEFORMYLASE ARND-RELATED"/>
    <property type="match status" value="1"/>
</dbReference>